<reference evidence="2 3" key="1">
    <citation type="journal article" date="2016" name="Mol. Biol. Evol.">
        <title>Comparative Genomics of Early-Diverging Mushroom-Forming Fungi Provides Insights into the Origins of Lignocellulose Decay Capabilities.</title>
        <authorList>
            <person name="Nagy L.G."/>
            <person name="Riley R."/>
            <person name="Tritt A."/>
            <person name="Adam C."/>
            <person name="Daum C."/>
            <person name="Floudas D."/>
            <person name="Sun H."/>
            <person name="Yadav J.S."/>
            <person name="Pangilinan J."/>
            <person name="Larsson K.H."/>
            <person name="Matsuura K."/>
            <person name="Barry K."/>
            <person name="Labutti K."/>
            <person name="Kuo R."/>
            <person name="Ohm R.A."/>
            <person name="Bhattacharya S.S."/>
            <person name="Shirouzu T."/>
            <person name="Yoshinaga Y."/>
            <person name="Martin F.M."/>
            <person name="Grigoriev I.V."/>
            <person name="Hibbett D.S."/>
        </authorList>
    </citation>
    <scope>NUCLEOTIDE SEQUENCE [LARGE SCALE GENOMIC DNA]</scope>
    <source>
        <strain evidence="2 3">HHB14362 ss-1</strain>
    </source>
</reference>
<evidence type="ECO:0000313" key="2">
    <source>
        <dbReference type="EMBL" id="KZT19821.1"/>
    </source>
</evidence>
<feature type="chain" id="PRO_5007863394" evidence="1">
    <location>
        <begin position="20"/>
        <end position="146"/>
    </location>
</feature>
<dbReference type="AlphaFoldDB" id="A0A165NLR6"/>
<name>A0A165NLR6_9AGAM</name>
<dbReference type="Proteomes" id="UP000076761">
    <property type="component" value="Unassembled WGS sequence"/>
</dbReference>
<evidence type="ECO:0000256" key="1">
    <source>
        <dbReference type="SAM" id="SignalP"/>
    </source>
</evidence>
<keyword evidence="1" id="KW-0732">Signal</keyword>
<feature type="signal peptide" evidence="1">
    <location>
        <begin position="1"/>
        <end position="19"/>
    </location>
</feature>
<evidence type="ECO:0000313" key="3">
    <source>
        <dbReference type="Proteomes" id="UP000076761"/>
    </source>
</evidence>
<sequence length="146" mass="15680">MRLSFFPVLIAGLVAPVLGVQVTSTWTITYIQTCPDIIYTPEPTTQAAVTETLSLPYTTTSTFDVIVYNISGYPIFTYPTPPATPDPTATSTTTVVDYACTTTATDPADQYTIASPTTVYEGTTTTTEWAATTTMTLVTASFTYLP</sequence>
<organism evidence="2 3">
    <name type="scientific">Neolentinus lepideus HHB14362 ss-1</name>
    <dbReference type="NCBI Taxonomy" id="1314782"/>
    <lineage>
        <taxon>Eukaryota</taxon>
        <taxon>Fungi</taxon>
        <taxon>Dikarya</taxon>
        <taxon>Basidiomycota</taxon>
        <taxon>Agaricomycotina</taxon>
        <taxon>Agaricomycetes</taxon>
        <taxon>Gloeophyllales</taxon>
        <taxon>Gloeophyllaceae</taxon>
        <taxon>Neolentinus</taxon>
    </lineage>
</organism>
<accession>A0A165NLR6</accession>
<gene>
    <name evidence="2" type="ORF">NEOLEDRAFT_1151740</name>
</gene>
<proteinExistence type="predicted"/>
<protein>
    <submittedName>
        <fullName evidence="2">Uncharacterized protein</fullName>
    </submittedName>
</protein>
<dbReference type="InParanoid" id="A0A165NLR6"/>
<dbReference type="EMBL" id="KV425632">
    <property type="protein sequence ID" value="KZT19821.1"/>
    <property type="molecule type" value="Genomic_DNA"/>
</dbReference>
<keyword evidence="3" id="KW-1185">Reference proteome</keyword>